<proteinExistence type="predicted"/>
<dbReference type="EMBL" id="JAAPAO010000131">
    <property type="protein sequence ID" value="KAF4671691.1"/>
    <property type="molecule type" value="Genomic_DNA"/>
</dbReference>
<dbReference type="Proteomes" id="UP000591131">
    <property type="component" value="Unassembled WGS sequence"/>
</dbReference>
<feature type="non-terminal residue" evidence="1">
    <location>
        <position position="158"/>
    </location>
</feature>
<name>A0A7J6ML12_PERCH</name>
<evidence type="ECO:0000313" key="1">
    <source>
        <dbReference type="EMBL" id="KAF4671691.1"/>
    </source>
</evidence>
<comment type="caution">
    <text evidence="1">The sequence shown here is derived from an EMBL/GenBank/DDBJ whole genome shotgun (WGS) entry which is preliminary data.</text>
</comment>
<organism evidence="1 2">
    <name type="scientific">Perkinsus chesapeaki</name>
    <name type="common">Clam parasite</name>
    <name type="synonym">Perkinsus andrewsi</name>
    <dbReference type="NCBI Taxonomy" id="330153"/>
    <lineage>
        <taxon>Eukaryota</taxon>
        <taxon>Sar</taxon>
        <taxon>Alveolata</taxon>
        <taxon>Perkinsozoa</taxon>
        <taxon>Perkinsea</taxon>
        <taxon>Perkinsida</taxon>
        <taxon>Perkinsidae</taxon>
        <taxon>Perkinsus</taxon>
    </lineage>
</organism>
<sequence>QARLLAKPHDVTRNGGLQSYIQRACDVVEHEGEATSPGVETFICVIKYNNSITPLKPITFGLENGKATLTRIICDDDKFMGLRGGVLTYEKPGEAGHPTNVADLLKDGMTDIKDQPKGKKCLYATEMLYLAYVTTGGKKGNAFKALHDAICDKIYSFM</sequence>
<protein>
    <submittedName>
        <fullName evidence="1">Uncharacterized protein</fullName>
    </submittedName>
</protein>
<evidence type="ECO:0000313" key="2">
    <source>
        <dbReference type="Proteomes" id="UP000591131"/>
    </source>
</evidence>
<keyword evidence="2" id="KW-1185">Reference proteome</keyword>
<reference evidence="1 2" key="1">
    <citation type="submission" date="2020-04" db="EMBL/GenBank/DDBJ databases">
        <title>Perkinsus chesapeaki whole genome sequence.</title>
        <authorList>
            <person name="Bogema D.R."/>
        </authorList>
    </citation>
    <scope>NUCLEOTIDE SEQUENCE [LARGE SCALE GENOMIC DNA]</scope>
    <source>
        <strain evidence="1">ATCC PRA-425</strain>
    </source>
</reference>
<dbReference type="AlphaFoldDB" id="A0A7J6ML12"/>
<gene>
    <name evidence="1" type="ORF">FOL47_001360</name>
</gene>
<accession>A0A7J6ML12</accession>